<dbReference type="GeneID" id="108663627"/>
<evidence type="ECO:0000313" key="3">
    <source>
        <dbReference type="Proteomes" id="UP000694886"/>
    </source>
</evidence>
<dbReference type="InterPro" id="IPR005162">
    <property type="entry name" value="Retrotrans_gag_dom"/>
</dbReference>
<feature type="compositionally biased region" description="Polar residues" evidence="1">
    <location>
        <begin position="255"/>
        <end position="273"/>
    </location>
</feature>
<organism evidence="3 4">
    <name type="scientific">Theobroma cacao</name>
    <name type="common">Cacao</name>
    <name type="synonym">Cocoa</name>
    <dbReference type="NCBI Taxonomy" id="3641"/>
    <lineage>
        <taxon>Eukaryota</taxon>
        <taxon>Viridiplantae</taxon>
        <taxon>Streptophyta</taxon>
        <taxon>Embryophyta</taxon>
        <taxon>Tracheophyta</taxon>
        <taxon>Spermatophyta</taxon>
        <taxon>Magnoliopsida</taxon>
        <taxon>eudicotyledons</taxon>
        <taxon>Gunneridae</taxon>
        <taxon>Pentapetalae</taxon>
        <taxon>rosids</taxon>
        <taxon>malvids</taxon>
        <taxon>Malvales</taxon>
        <taxon>Malvaceae</taxon>
        <taxon>Byttnerioideae</taxon>
        <taxon>Theobroma</taxon>
    </lineage>
</organism>
<dbReference type="CDD" id="cd00303">
    <property type="entry name" value="retropepsin_like"/>
    <property type="match status" value="1"/>
</dbReference>
<reference evidence="4" key="2">
    <citation type="submission" date="2025-08" db="UniProtKB">
        <authorList>
            <consortium name="RefSeq"/>
        </authorList>
    </citation>
    <scope>IDENTIFICATION</scope>
</reference>
<dbReference type="Pfam" id="PF03732">
    <property type="entry name" value="Retrotrans_gag"/>
    <property type="match status" value="1"/>
</dbReference>
<feature type="domain" description="Retrotransposon gag" evidence="2">
    <location>
        <begin position="43"/>
        <end position="105"/>
    </location>
</feature>
<dbReference type="AlphaFoldDB" id="A0AB32WYK1"/>
<evidence type="ECO:0000256" key="1">
    <source>
        <dbReference type="SAM" id="MobiDB-lite"/>
    </source>
</evidence>
<dbReference type="Proteomes" id="UP000694886">
    <property type="component" value="Chromosome 10"/>
</dbReference>
<evidence type="ECO:0000313" key="4">
    <source>
        <dbReference type="RefSeq" id="XP_017984334.1"/>
    </source>
</evidence>
<dbReference type="PANTHER" id="PTHR33067">
    <property type="entry name" value="RNA-DIRECTED DNA POLYMERASE-RELATED"/>
    <property type="match status" value="1"/>
</dbReference>
<dbReference type="InterPro" id="IPR021109">
    <property type="entry name" value="Peptidase_aspartic_dom_sf"/>
</dbReference>
<reference evidence="3" key="1">
    <citation type="journal article" date="1997" name="Nucleic Acids Res.">
        <title>tRNAscan-SE: a program for improved detection of transfer RNA genes in genomic sequence.</title>
        <authorList>
            <person name="Lowe T.M."/>
            <person name="Eddy S.R."/>
        </authorList>
    </citation>
    <scope>NUCLEOTIDE SEQUENCE [LARGE SCALE GENOMIC DNA]</scope>
    <source>
        <strain evidence="3">r\B97-61/B2</strain>
    </source>
</reference>
<dbReference type="Gramene" id="Tc10v2_t009600.1">
    <property type="protein sequence ID" value="Tc10v2_p009600.1"/>
    <property type="gene ID" value="Tc10v2_g009600"/>
</dbReference>
<feature type="region of interest" description="Disordered" evidence="1">
    <location>
        <begin position="232"/>
        <end position="280"/>
    </location>
</feature>
<dbReference type="PANTHER" id="PTHR33067:SF31">
    <property type="entry name" value="RNA-DIRECTED DNA POLYMERASE"/>
    <property type="match status" value="1"/>
</dbReference>
<protein>
    <submittedName>
        <fullName evidence="4">Uncharacterized protein LOC108663627</fullName>
    </submittedName>
</protein>
<proteinExistence type="predicted"/>
<gene>
    <name evidence="4" type="primary">LOC108663627</name>
</gene>
<accession>A0AB32WYK1</accession>
<dbReference type="Gene3D" id="2.40.70.10">
    <property type="entry name" value="Acid Proteases"/>
    <property type="match status" value="1"/>
</dbReference>
<sequence>MIQTSIQFEGLPNDDLNAHISKFLEICDTFKHNGVIDDAIHLRLFPFSLRDKVEVWLNAIPTRSITTWDNLAQKFLAKFFPSAKAAKMRNDITSFMQLDFESLYETFYNILNGYVRTTTNATIGGALMVKSIDEAYDLLEEMASNNYQLPIERSMHRKVARVHDVDAFTTLSAQYRNSAIYGQQIVEQSSLQQLPPRVKEPSKLLLGSRTLLSDKEANPRREGKEHVNAIILRSGKEVESNPKQAEQKDKIVENGAQTTSSNEQCQKLETKSTLPPAPFPQRFKKQQENQFWKFMEMFKKLQINILFVKAFKKMPSYVKFLKDNLSKKRKLEDFQTVVFTKKCSVIFQNKLPLKLKEPGSFSIPYTIGSFKFSKALCDLGVSVSIMPMSIAKKLGLNEIQPITFSLQLVEQTIRYPIGIIKDVLLKVGHLFILVGFIVLEMEEEVETPLILEQPFLVTTGTIIDVKESNMTFKVGEEIVT</sequence>
<name>A0AB32WYK1_THECC</name>
<dbReference type="KEGG" id="tcc:108663627"/>
<feature type="compositionally biased region" description="Basic and acidic residues" evidence="1">
    <location>
        <begin position="234"/>
        <end position="252"/>
    </location>
</feature>
<evidence type="ECO:0000259" key="2">
    <source>
        <dbReference type="Pfam" id="PF03732"/>
    </source>
</evidence>
<dbReference type="RefSeq" id="XP_017984334.1">
    <property type="nucleotide sequence ID" value="XM_018128845.1"/>
</dbReference>